<organism evidence="9 10">
    <name type="scientific">Achromobacter deleyi</name>
    <dbReference type="NCBI Taxonomy" id="1353891"/>
    <lineage>
        <taxon>Bacteria</taxon>
        <taxon>Pseudomonadati</taxon>
        <taxon>Pseudomonadota</taxon>
        <taxon>Betaproteobacteria</taxon>
        <taxon>Burkholderiales</taxon>
        <taxon>Alcaligenaceae</taxon>
        <taxon>Achromobacter</taxon>
    </lineage>
</organism>
<evidence type="ECO:0000256" key="7">
    <source>
        <dbReference type="ARBA" id="ARBA00023136"/>
    </source>
</evidence>
<proteinExistence type="inferred from homology"/>
<dbReference type="GO" id="GO:0005886">
    <property type="term" value="C:plasma membrane"/>
    <property type="evidence" value="ECO:0007669"/>
    <property type="project" value="UniProtKB-SubCell"/>
</dbReference>
<comment type="subcellular location">
    <subcellularLocation>
        <location evidence="1 8">Cell membrane</location>
        <topology evidence="1 8">Multi-pass membrane protein</topology>
    </subcellularLocation>
</comment>
<keyword evidence="4 8" id="KW-1003">Cell membrane</keyword>
<dbReference type="EMBL" id="CADIJO010000002">
    <property type="protein sequence ID" value="CAB3665164.1"/>
    <property type="molecule type" value="Genomic_DNA"/>
</dbReference>
<dbReference type="RefSeq" id="WP_217481143.1">
    <property type="nucleotide sequence ID" value="NZ_CADIJO010000002.1"/>
</dbReference>
<protein>
    <recommendedName>
        <fullName evidence="8">Probable membrane transporter protein</fullName>
    </recommendedName>
</protein>
<evidence type="ECO:0000313" key="10">
    <source>
        <dbReference type="Proteomes" id="UP000494111"/>
    </source>
</evidence>
<feature type="transmembrane region" description="Helical" evidence="8">
    <location>
        <begin position="127"/>
        <end position="156"/>
    </location>
</feature>
<reference evidence="9 10" key="1">
    <citation type="submission" date="2020-04" db="EMBL/GenBank/DDBJ databases">
        <authorList>
            <person name="De Canck E."/>
        </authorList>
    </citation>
    <scope>NUCLEOTIDE SEQUENCE [LARGE SCALE GENOMIC DNA]</scope>
    <source>
        <strain evidence="9 10">LMG 3458</strain>
    </source>
</reference>
<dbReference type="InterPro" id="IPR002781">
    <property type="entry name" value="TM_pro_TauE-like"/>
</dbReference>
<evidence type="ECO:0000256" key="3">
    <source>
        <dbReference type="ARBA" id="ARBA00022448"/>
    </source>
</evidence>
<sequence>MLTSTLLITGGALAGGLVSGLTGFGTGLTALPIWLLALPPALASPLVIICSVTSQLQTLPSIWHAIDLRRSAPFIVGGLLGVPVGVAALPYVSPRLFEGGLGVILVTLCAMLLLNGQARLPRTHPRIALFADGLVGLGGGLLGGIAGLSGPLPTLWAGLQGWTKDERRAVFQSFNLSILAVALVSQAISGLVTAEVVSLAWQALPGTIVGSWLGRRLYHRINVVVFNRIVLLTLLAAGANMMLRVL</sequence>
<comment type="similarity">
    <text evidence="2 8">Belongs to the 4-toluene sulfonate uptake permease (TSUP) (TC 2.A.102) family.</text>
</comment>
<feature type="transmembrane region" description="Helical" evidence="8">
    <location>
        <begin position="99"/>
        <end position="115"/>
    </location>
</feature>
<evidence type="ECO:0000256" key="2">
    <source>
        <dbReference type="ARBA" id="ARBA00009142"/>
    </source>
</evidence>
<evidence type="ECO:0000256" key="1">
    <source>
        <dbReference type="ARBA" id="ARBA00004651"/>
    </source>
</evidence>
<dbReference type="InterPro" id="IPR052017">
    <property type="entry name" value="TSUP"/>
</dbReference>
<keyword evidence="3" id="KW-0813">Transport</keyword>
<feature type="transmembrane region" description="Helical" evidence="8">
    <location>
        <begin position="30"/>
        <end position="53"/>
    </location>
</feature>
<feature type="transmembrane region" description="Helical" evidence="8">
    <location>
        <begin position="176"/>
        <end position="201"/>
    </location>
</feature>
<evidence type="ECO:0000313" key="9">
    <source>
        <dbReference type="EMBL" id="CAB3665164.1"/>
    </source>
</evidence>
<keyword evidence="6 8" id="KW-1133">Transmembrane helix</keyword>
<evidence type="ECO:0000256" key="6">
    <source>
        <dbReference type="ARBA" id="ARBA00022989"/>
    </source>
</evidence>
<dbReference type="PANTHER" id="PTHR30269">
    <property type="entry name" value="TRANSMEMBRANE PROTEIN YFCA"/>
    <property type="match status" value="1"/>
</dbReference>
<gene>
    <name evidence="9" type="ORF">LMG3458_00801</name>
</gene>
<keyword evidence="5 8" id="KW-0812">Transmembrane</keyword>
<dbReference type="AlphaFoldDB" id="A0A6S6Z9U0"/>
<evidence type="ECO:0000256" key="8">
    <source>
        <dbReference type="RuleBase" id="RU363041"/>
    </source>
</evidence>
<name>A0A6S6Z9U0_9BURK</name>
<accession>A0A6S6Z9U0</accession>
<dbReference type="Proteomes" id="UP000494111">
    <property type="component" value="Unassembled WGS sequence"/>
</dbReference>
<evidence type="ECO:0000256" key="5">
    <source>
        <dbReference type="ARBA" id="ARBA00022692"/>
    </source>
</evidence>
<feature type="transmembrane region" description="Helical" evidence="8">
    <location>
        <begin position="221"/>
        <end position="243"/>
    </location>
</feature>
<feature type="transmembrane region" description="Helical" evidence="8">
    <location>
        <begin position="74"/>
        <end position="93"/>
    </location>
</feature>
<keyword evidence="7 8" id="KW-0472">Membrane</keyword>
<evidence type="ECO:0000256" key="4">
    <source>
        <dbReference type="ARBA" id="ARBA00022475"/>
    </source>
</evidence>
<dbReference type="Pfam" id="PF01925">
    <property type="entry name" value="TauE"/>
    <property type="match status" value="1"/>
</dbReference>
<dbReference type="PANTHER" id="PTHR30269:SF37">
    <property type="entry name" value="MEMBRANE TRANSPORTER PROTEIN"/>
    <property type="match status" value="1"/>
</dbReference>